<dbReference type="EMBL" id="KQ988205">
    <property type="protein sequence ID" value="KZV56255.1"/>
    <property type="molecule type" value="Genomic_DNA"/>
</dbReference>
<proteinExistence type="predicted"/>
<evidence type="ECO:0000313" key="2">
    <source>
        <dbReference type="Proteomes" id="UP000250235"/>
    </source>
</evidence>
<gene>
    <name evidence="1" type="ORF">F511_24676</name>
</gene>
<organism evidence="1 2">
    <name type="scientific">Dorcoceras hygrometricum</name>
    <dbReference type="NCBI Taxonomy" id="472368"/>
    <lineage>
        <taxon>Eukaryota</taxon>
        <taxon>Viridiplantae</taxon>
        <taxon>Streptophyta</taxon>
        <taxon>Embryophyta</taxon>
        <taxon>Tracheophyta</taxon>
        <taxon>Spermatophyta</taxon>
        <taxon>Magnoliopsida</taxon>
        <taxon>eudicotyledons</taxon>
        <taxon>Gunneridae</taxon>
        <taxon>Pentapetalae</taxon>
        <taxon>asterids</taxon>
        <taxon>lamiids</taxon>
        <taxon>Lamiales</taxon>
        <taxon>Gesneriaceae</taxon>
        <taxon>Didymocarpoideae</taxon>
        <taxon>Trichosporeae</taxon>
        <taxon>Loxocarpinae</taxon>
        <taxon>Dorcoceras</taxon>
    </lineage>
</organism>
<reference evidence="1 2" key="1">
    <citation type="journal article" date="2015" name="Proc. Natl. Acad. Sci. U.S.A.">
        <title>The resurrection genome of Boea hygrometrica: A blueprint for survival of dehydration.</title>
        <authorList>
            <person name="Xiao L."/>
            <person name="Yang G."/>
            <person name="Zhang L."/>
            <person name="Yang X."/>
            <person name="Zhao S."/>
            <person name="Ji Z."/>
            <person name="Zhou Q."/>
            <person name="Hu M."/>
            <person name="Wang Y."/>
            <person name="Chen M."/>
            <person name="Xu Y."/>
            <person name="Jin H."/>
            <person name="Xiao X."/>
            <person name="Hu G."/>
            <person name="Bao F."/>
            <person name="Hu Y."/>
            <person name="Wan P."/>
            <person name="Li L."/>
            <person name="Deng X."/>
            <person name="Kuang T."/>
            <person name="Xiang C."/>
            <person name="Zhu J.K."/>
            <person name="Oliver M.J."/>
            <person name="He Y."/>
        </authorList>
    </citation>
    <scope>NUCLEOTIDE SEQUENCE [LARGE SCALE GENOMIC DNA]</scope>
    <source>
        <strain evidence="2">cv. XS01</strain>
    </source>
</reference>
<keyword evidence="2" id="KW-1185">Reference proteome</keyword>
<dbReference type="AlphaFoldDB" id="A0A2Z7DC64"/>
<evidence type="ECO:0000313" key="1">
    <source>
        <dbReference type="EMBL" id="KZV56255.1"/>
    </source>
</evidence>
<dbReference type="Proteomes" id="UP000250235">
    <property type="component" value="Unassembled WGS sequence"/>
</dbReference>
<name>A0A2Z7DC64_9LAMI</name>
<accession>A0A2Z7DC64</accession>
<protein>
    <submittedName>
        <fullName evidence="1">Pentatricopeptide repeat-containing protein</fullName>
    </submittedName>
</protein>
<sequence length="220" mass="24316">MLCNACLLVRINVTKTEGQAEVIINKVATSLWGGELPGVSSTEAMTKMVPSSKGWELPYASSRKEKTEANFGISWLKLRERGELLVIIKVLFWLKLLADFFPLSSVTKLPATTSEEAGVTRYILNALLVSVLCQTPLHESTRKICCVRAIGLASSFGDVSRSVRGFGFVLAYFRFQRFRPDLSFLLSVATSFLGIFDVLAIVCEICCVGDSFKQISCAYY</sequence>